<reference evidence="1" key="1">
    <citation type="journal article" date="2021" name="PeerJ">
        <title>Extensive microbial diversity within the chicken gut microbiome revealed by metagenomics and culture.</title>
        <authorList>
            <person name="Gilroy R."/>
            <person name="Ravi A."/>
            <person name="Getino M."/>
            <person name="Pursley I."/>
            <person name="Horton D.L."/>
            <person name="Alikhan N.F."/>
            <person name="Baker D."/>
            <person name="Gharbi K."/>
            <person name="Hall N."/>
            <person name="Watson M."/>
            <person name="Adriaenssens E.M."/>
            <person name="Foster-Nyarko E."/>
            <person name="Jarju S."/>
            <person name="Secka A."/>
            <person name="Antonio M."/>
            <person name="Oren A."/>
            <person name="Chaudhuri R.R."/>
            <person name="La Ragione R."/>
            <person name="Hildebrand F."/>
            <person name="Pallen M.J."/>
        </authorList>
    </citation>
    <scope>NUCLEOTIDE SEQUENCE</scope>
    <source>
        <strain evidence="1">B3-3758</strain>
    </source>
</reference>
<name>A0A9E2KGN9_9BACE</name>
<accession>A0A9E2KGN9</accession>
<proteinExistence type="predicted"/>
<dbReference type="EMBL" id="JAHLFO010000074">
    <property type="protein sequence ID" value="MBU3813995.1"/>
    <property type="molecule type" value="Genomic_DNA"/>
</dbReference>
<comment type="caution">
    <text evidence="1">The sequence shown here is derived from an EMBL/GenBank/DDBJ whole genome shotgun (WGS) entry which is preliminary data.</text>
</comment>
<protein>
    <submittedName>
        <fullName evidence="1">Uncharacterized protein</fullName>
    </submittedName>
</protein>
<evidence type="ECO:0000313" key="1">
    <source>
        <dbReference type="EMBL" id="MBU3813995.1"/>
    </source>
</evidence>
<organism evidence="1 2">
    <name type="scientific">Candidatus Bacteroides intestinipullorum</name>
    <dbReference type="NCBI Taxonomy" id="2838471"/>
    <lineage>
        <taxon>Bacteria</taxon>
        <taxon>Pseudomonadati</taxon>
        <taxon>Bacteroidota</taxon>
        <taxon>Bacteroidia</taxon>
        <taxon>Bacteroidales</taxon>
        <taxon>Bacteroidaceae</taxon>
        <taxon>Bacteroides</taxon>
    </lineage>
</organism>
<evidence type="ECO:0000313" key="2">
    <source>
        <dbReference type="Proteomes" id="UP000824236"/>
    </source>
</evidence>
<dbReference type="Proteomes" id="UP000824236">
    <property type="component" value="Unassembled WGS sequence"/>
</dbReference>
<dbReference type="AlphaFoldDB" id="A0A9E2KGN9"/>
<gene>
    <name evidence="1" type="ORF">H9791_05730</name>
</gene>
<reference evidence="1" key="2">
    <citation type="submission" date="2021-04" db="EMBL/GenBank/DDBJ databases">
        <authorList>
            <person name="Gilroy R."/>
        </authorList>
    </citation>
    <scope>NUCLEOTIDE SEQUENCE</scope>
    <source>
        <strain evidence="1">B3-3758</strain>
    </source>
</reference>
<sequence length="86" mass="9822">MKTMDANISLADYYFPLLDSLSRTAKLYLVKRLSESLLGSVDRETICHAEAEKEKILDRLSGVWADDPEAEYMDEAIRTGRTSNRH</sequence>